<dbReference type="RefSeq" id="WP_130291539.1">
    <property type="nucleotide sequence ID" value="NZ_SHKL01000001.1"/>
</dbReference>
<feature type="region of interest" description="Disordered" evidence="1">
    <location>
        <begin position="1"/>
        <end position="58"/>
    </location>
</feature>
<proteinExistence type="predicted"/>
<reference evidence="2 3" key="1">
    <citation type="submission" date="2019-02" db="EMBL/GenBank/DDBJ databases">
        <title>Sequencing the genomes of 1000 actinobacteria strains.</title>
        <authorList>
            <person name="Klenk H.-P."/>
        </authorList>
    </citation>
    <scope>NUCLEOTIDE SEQUENCE [LARGE SCALE GENOMIC DNA]</scope>
    <source>
        <strain evidence="2 3">DSM 45779</strain>
    </source>
</reference>
<dbReference type="EMBL" id="SHKL01000001">
    <property type="protein sequence ID" value="RZT87374.1"/>
    <property type="molecule type" value="Genomic_DNA"/>
</dbReference>
<dbReference type="Proteomes" id="UP000291591">
    <property type="component" value="Unassembled WGS sequence"/>
</dbReference>
<organism evidence="2 3">
    <name type="scientific">Pseudonocardia sediminis</name>
    <dbReference type="NCBI Taxonomy" id="1397368"/>
    <lineage>
        <taxon>Bacteria</taxon>
        <taxon>Bacillati</taxon>
        <taxon>Actinomycetota</taxon>
        <taxon>Actinomycetes</taxon>
        <taxon>Pseudonocardiales</taxon>
        <taxon>Pseudonocardiaceae</taxon>
        <taxon>Pseudonocardia</taxon>
    </lineage>
</organism>
<comment type="caution">
    <text evidence="2">The sequence shown here is derived from an EMBL/GenBank/DDBJ whole genome shotgun (WGS) entry which is preliminary data.</text>
</comment>
<sequence>MGNSFGRTTDTRTTGAGTADDTRPIPAVTIPEQRSAPPRSPAPPRTDDPSDGAPATGVHYCRCGHDADAHEHFRAGSECATCDCARYRTTSGLAALLTFTTRRGR</sequence>
<evidence type="ECO:0000256" key="1">
    <source>
        <dbReference type="SAM" id="MobiDB-lite"/>
    </source>
</evidence>
<evidence type="ECO:0000313" key="3">
    <source>
        <dbReference type="Proteomes" id="UP000291591"/>
    </source>
</evidence>
<keyword evidence="3" id="KW-1185">Reference proteome</keyword>
<evidence type="ECO:0000313" key="2">
    <source>
        <dbReference type="EMBL" id="RZT87374.1"/>
    </source>
</evidence>
<gene>
    <name evidence="2" type="ORF">EV383_4294</name>
</gene>
<accession>A0A4Q7V1N4</accession>
<dbReference type="AlphaFoldDB" id="A0A4Q7V1N4"/>
<name>A0A4Q7V1N4_PSEST</name>
<protein>
    <submittedName>
        <fullName evidence="2">Uncharacterized protein</fullName>
    </submittedName>
</protein>
<dbReference type="OrthoDB" id="5193319at2"/>
<feature type="compositionally biased region" description="Low complexity" evidence="1">
    <location>
        <begin position="1"/>
        <end position="19"/>
    </location>
</feature>